<protein>
    <submittedName>
        <fullName evidence="1">Uncharacterized protein</fullName>
    </submittedName>
</protein>
<sequence length="91" mass="9720">MSDATAPRPVTALAAVPATFVADFSVGRRPGGYQSADREVLEALEIGGRAYIWLPSGEGLTVQAVEIDPDDPRGDDGGAIPWELVDWWLPI</sequence>
<dbReference type="RefSeq" id="WP_277859612.1">
    <property type="nucleotide sequence ID" value="NZ_JARRAG010000001.1"/>
</dbReference>
<evidence type="ECO:0000313" key="1">
    <source>
        <dbReference type="EMBL" id="MDG3003258.1"/>
    </source>
</evidence>
<dbReference type="Proteomes" id="UP001216907">
    <property type="component" value="Unassembled WGS sequence"/>
</dbReference>
<keyword evidence="2" id="KW-1185">Reference proteome</keyword>
<name>A0ABT6F6N8_9BACT</name>
<accession>A0ABT6F6N8</accession>
<reference evidence="1 2" key="1">
    <citation type="submission" date="2023-03" db="EMBL/GenBank/DDBJ databases">
        <title>Paludisphaera mucosa sp. nov. a novel planctomycete from northern fen.</title>
        <authorList>
            <person name="Ivanova A."/>
        </authorList>
    </citation>
    <scope>NUCLEOTIDE SEQUENCE [LARGE SCALE GENOMIC DNA]</scope>
    <source>
        <strain evidence="1 2">Pla2</strain>
    </source>
</reference>
<organism evidence="1 2">
    <name type="scientific">Paludisphaera mucosa</name>
    <dbReference type="NCBI Taxonomy" id="3030827"/>
    <lineage>
        <taxon>Bacteria</taxon>
        <taxon>Pseudomonadati</taxon>
        <taxon>Planctomycetota</taxon>
        <taxon>Planctomycetia</taxon>
        <taxon>Isosphaerales</taxon>
        <taxon>Isosphaeraceae</taxon>
        <taxon>Paludisphaera</taxon>
    </lineage>
</organism>
<gene>
    <name evidence="1" type="ORF">PZE19_05730</name>
</gene>
<evidence type="ECO:0000313" key="2">
    <source>
        <dbReference type="Proteomes" id="UP001216907"/>
    </source>
</evidence>
<dbReference type="EMBL" id="JARRAG010000001">
    <property type="protein sequence ID" value="MDG3003258.1"/>
    <property type="molecule type" value="Genomic_DNA"/>
</dbReference>
<comment type="caution">
    <text evidence="1">The sequence shown here is derived from an EMBL/GenBank/DDBJ whole genome shotgun (WGS) entry which is preliminary data.</text>
</comment>
<proteinExistence type="predicted"/>